<dbReference type="Proteomes" id="UP000282323">
    <property type="component" value="Unassembled WGS sequence"/>
</dbReference>
<dbReference type="AlphaFoldDB" id="A0A3N6P869"/>
<feature type="domain" description="N-acetyltransferase" evidence="1">
    <location>
        <begin position="8"/>
        <end position="198"/>
    </location>
</feature>
<dbReference type="OrthoDB" id="110201at2157"/>
<dbReference type="Gene3D" id="3.40.630.30">
    <property type="match status" value="1"/>
</dbReference>
<dbReference type="InterPro" id="IPR016181">
    <property type="entry name" value="Acyl_CoA_acyltransferase"/>
</dbReference>
<dbReference type="PANTHER" id="PTHR42791">
    <property type="entry name" value="GNAT FAMILY ACETYLTRANSFERASE"/>
    <property type="match status" value="1"/>
</dbReference>
<dbReference type="PANTHER" id="PTHR42791:SF1">
    <property type="entry name" value="N-ACETYLTRANSFERASE DOMAIN-CONTAINING PROTEIN"/>
    <property type="match status" value="1"/>
</dbReference>
<keyword evidence="2" id="KW-0808">Transferase</keyword>
<reference evidence="2 3" key="1">
    <citation type="submission" date="2018-10" db="EMBL/GenBank/DDBJ databases">
        <title>Natrarchaeobius chitinivorans gen. nov., sp. nov., and Natrarchaeobius haloalkaliphilus sp. nov., alkaliphilic, chitin-utilizing haloarchaea from hypersaline alkaline lakes.</title>
        <authorList>
            <person name="Sorokin D.Y."/>
            <person name="Elcheninov A.G."/>
            <person name="Kostrikina N.A."/>
            <person name="Bale N.J."/>
            <person name="Sinninghe Damste J.S."/>
            <person name="Khijniak T.V."/>
            <person name="Kublanov I.V."/>
            <person name="Toshchakov S.V."/>
        </authorList>
    </citation>
    <scope>NUCLEOTIDE SEQUENCE [LARGE SCALE GENOMIC DNA]</scope>
    <source>
        <strain evidence="2 3">AArcht4T</strain>
    </source>
</reference>
<dbReference type="Pfam" id="PF00583">
    <property type="entry name" value="Acetyltransf_1"/>
    <property type="match status" value="1"/>
</dbReference>
<sequence length="199" mass="22788">MKSEQQSKTIKTATEPDKQHVIDSLVLAFTTDPTWRWNYPDTDDYLEYFPEFVRIYGGKAFDHGTAHYVEGFAGGSLWLPPGVRPDEDALVELFQESLSEERQEQAWNVLEQLASYYPDEPFWHLTVLGVEPVHQRKGYGTALLGNMLTTCDQEGEVVYLESSNPENIPLYARHGFEILGSIQENEIPPLIPMVREPQR</sequence>
<accession>A0A3N6P869</accession>
<proteinExistence type="predicted"/>
<dbReference type="GO" id="GO:0016747">
    <property type="term" value="F:acyltransferase activity, transferring groups other than amino-acyl groups"/>
    <property type="evidence" value="ECO:0007669"/>
    <property type="project" value="InterPro"/>
</dbReference>
<dbReference type="InterPro" id="IPR052523">
    <property type="entry name" value="Trichothecene_AcTrans"/>
</dbReference>
<name>A0A3N6P869_NATCH</name>
<dbReference type="CDD" id="cd04301">
    <property type="entry name" value="NAT_SF"/>
    <property type="match status" value="1"/>
</dbReference>
<organism evidence="2 3">
    <name type="scientific">Natrarchaeobius chitinivorans</name>
    <dbReference type="NCBI Taxonomy" id="1679083"/>
    <lineage>
        <taxon>Archaea</taxon>
        <taxon>Methanobacteriati</taxon>
        <taxon>Methanobacteriota</taxon>
        <taxon>Stenosarchaea group</taxon>
        <taxon>Halobacteria</taxon>
        <taxon>Halobacteriales</taxon>
        <taxon>Natrialbaceae</taxon>
        <taxon>Natrarchaeobius</taxon>
    </lineage>
</organism>
<comment type="caution">
    <text evidence="2">The sequence shown here is derived from an EMBL/GenBank/DDBJ whole genome shotgun (WGS) entry which is preliminary data.</text>
</comment>
<dbReference type="RefSeq" id="WP_124196849.1">
    <property type="nucleotide sequence ID" value="NZ_REGA01000017.1"/>
</dbReference>
<dbReference type="PROSITE" id="PS51186">
    <property type="entry name" value="GNAT"/>
    <property type="match status" value="1"/>
</dbReference>
<dbReference type="SUPFAM" id="SSF55729">
    <property type="entry name" value="Acyl-CoA N-acyltransferases (Nat)"/>
    <property type="match status" value="1"/>
</dbReference>
<gene>
    <name evidence="2" type="ORF">EA473_17375</name>
</gene>
<dbReference type="InterPro" id="IPR000182">
    <property type="entry name" value="GNAT_dom"/>
</dbReference>
<evidence type="ECO:0000259" key="1">
    <source>
        <dbReference type="PROSITE" id="PS51186"/>
    </source>
</evidence>
<evidence type="ECO:0000313" key="3">
    <source>
        <dbReference type="Proteomes" id="UP000282323"/>
    </source>
</evidence>
<protein>
    <submittedName>
        <fullName evidence="2">GNAT family N-acetyltransferase</fullName>
    </submittedName>
</protein>
<evidence type="ECO:0000313" key="2">
    <source>
        <dbReference type="EMBL" id="RQG92275.1"/>
    </source>
</evidence>
<dbReference type="EMBL" id="REGA01000017">
    <property type="protein sequence ID" value="RQG92275.1"/>
    <property type="molecule type" value="Genomic_DNA"/>
</dbReference>
<keyword evidence="3" id="KW-1185">Reference proteome</keyword>